<dbReference type="Proteomes" id="UP000321947">
    <property type="component" value="Unassembled WGS sequence"/>
</dbReference>
<proteinExistence type="predicted"/>
<protein>
    <submittedName>
        <fullName evidence="3">CACTA en-spm transposon protein</fullName>
    </submittedName>
</protein>
<gene>
    <name evidence="3" type="ORF">E5676_scaffold2277G00040</name>
    <name evidence="2" type="ORF">E6C27_scaffold131G00040</name>
</gene>
<organism evidence="3 5">
    <name type="scientific">Cucumis melo var. makuwa</name>
    <name type="common">Oriental melon</name>
    <dbReference type="NCBI Taxonomy" id="1194695"/>
    <lineage>
        <taxon>Eukaryota</taxon>
        <taxon>Viridiplantae</taxon>
        <taxon>Streptophyta</taxon>
        <taxon>Embryophyta</taxon>
        <taxon>Tracheophyta</taxon>
        <taxon>Spermatophyta</taxon>
        <taxon>Magnoliopsida</taxon>
        <taxon>eudicotyledons</taxon>
        <taxon>Gunneridae</taxon>
        <taxon>Pentapetalae</taxon>
        <taxon>rosids</taxon>
        <taxon>fabids</taxon>
        <taxon>Cucurbitales</taxon>
        <taxon>Cucurbitaceae</taxon>
        <taxon>Benincaseae</taxon>
        <taxon>Cucumis</taxon>
    </lineage>
</organism>
<accession>A0A5D3E0X6</accession>
<dbReference type="EMBL" id="SSTE01008862">
    <property type="protein sequence ID" value="KAA0054098.1"/>
    <property type="molecule type" value="Genomic_DNA"/>
</dbReference>
<dbReference type="Proteomes" id="UP000321393">
    <property type="component" value="Unassembled WGS sequence"/>
</dbReference>
<dbReference type="EMBL" id="SSTD01001735">
    <property type="protein sequence ID" value="TYK29388.1"/>
    <property type="molecule type" value="Genomic_DNA"/>
</dbReference>
<comment type="caution">
    <text evidence="3">The sequence shown here is derived from an EMBL/GenBank/DDBJ whole genome shotgun (WGS) entry which is preliminary data.</text>
</comment>
<evidence type="ECO:0000256" key="1">
    <source>
        <dbReference type="SAM" id="Coils"/>
    </source>
</evidence>
<dbReference type="AlphaFoldDB" id="A0A5D3E0X6"/>
<feature type="coiled-coil region" evidence="1">
    <location>
        <begin position="157"/>
        <end position="184"/>
    </location>
</feature>
<keyword evidence="1" id="KW-0175">Coiled coil</keyword>
<sequence length="220" mass="25946">MTSIQWIYSGGGNIDLQMKGGGVTNLQWWNISSRQWWFGYRTEVERMVKQWLNGTKQAEEWWWHDELRDGTAKEQAITQRWCVDELRCLEQSWTNKTARQKKSYNHSSRSKLFLQQQHELTKRSGYSKVLGWKPKSKAHRTDSGSSAMTSCSQSMVELQLQATLEEAMLRIEEKTRNYNALVLEVEQMRKFIEGMTRAQQGPLHDPLFVDLWCKMAYETR</sequence>
<evidence type="ECO:0000313" key="4">
    <source>
        <dbReference type="Proteomes" id="UP000321393"/>
    </source>
</evidence>
<evidence type="ECO:0000313" key="2">
    <source>
        <dbReference type="EMBL" id="KAA0054098.1"/>
    </source>
</evidence>
<evidence type="ECO:0000313" key="3">
    <source>
        <dbReference type="EMBL" id="TYK29388.1"/>
    </source>
</evidence>
<evidence type="ECO:0000313" key="5">
    <source>
        <dbReference type="Proteomes" id="UP000321947"/>
    </source>
</evidence>
<reference evidence="4 5" key="1">
    <citation type="submission" date="2019-08" db="EMBL/GenBank/DDBJ databases">
        <title>Draft genome sequences of two oriental melons (Cucumis melo L. var makuwa).</title>
        <authorList>
            <person name="Kwon S.-Y."/>
        </authorList>
    </citation>
    <scope>NUCLEOTIDE SEQUENCE [LARGE SCALE GENOMIC DNA]</scope>
    <source>
        <strain evidence="5">cv. Chang Bougi</strain>
        <strain evidence="4">cv. SW 3</strain>
        <tissue evidence="3">Leaf</tissue>
    </source>
</reference>
<name>A0A5D3E0X6_CUCMM</name>